<dbReference type="GO" id="GO:0016747">
    <property type="term" value="F:acyltransferase activity, transferring groups other than amino-acyl groups"/>
    <property type="evidence" value="ECO:0007669"/>
    <property type="project" value="TreeGrafter"/>
</dbReference>
<comment type="similarity">
    <text evidence="1">Belongs to the plant acyltransferase family.</text>
</comment>
<dbReference type="AlphaFoldDB" id="A0A5P1EJ90"/>
<dbReference type="PANTHER" id="PTHR31642:SF115">
    <property type="entry name" value="PROTEIN ECERIFERUM 26-LIKE"/>
    <property type="match status" value="1"/>
</dbReference>
<protein>
    <submittedName>
        <fullName evidence="4">Uncharacterized protein</fullName>
    </submittedName>
</protein>
<evidence type="ECO:0000256" key="3">
    <source>
        <dbReference type="ARBA" id="ARBA00023315"/>
    </source>
</evidence>
<dbReference type="InterPro" id="IPR023213">
    <property type="entry name" value="CAT-like_dom_sf"/>
</dbReference>
<dbReference type="Gene3D" id="3.30.559.10">
    <property type="entry name" value="Chloramphenicol acetyltransferase-like domain"/>
    <property type="match status" value="2"/>
</dbReference>
<keyword evidence="2" id="KW-0808">Transferase</keyword>
<accession>A0A5P1EJ90</accession>
<evidence type="ECO:0000313" key="5">
    <source>
        <dbReference type="Proteomes" id="UP000243459"/>
    </source>
</evidence>
<proteinExistence type="inferred from homology"/>
<dbReference type="InterPro" id="IPR050317">
    <property type="entry name" value="Plant_Fungal_Acyltransferase"/>
</dbReference>
<dbReference type="EMBL" id="CM007386">
    <property type="protein sequence ID" value="ONK65844.1"/>
    <property type="molecule type" value="Genomic_DNA"/>
</dbReference>
<evidence type="ECO:0000256" key="1">
    <source>
        <dbReference type="ARBA" id="ARBA00009861"/>
    </source>
</evidence>
<sequence length="342" mass="37906">MADEGAHVLDAWRALRGGWQDQATRDRQAVHQVQRQRRVEEGKEMEEVDRAKHLVYDRVLGPDLAFSPLVYLQFTRFKCGGLAIGLSWAHVLGDAVSASNSLNLWTHILNTNQPPTKIQHQKETDNKITLPITENPRSLKKVEPVGDFWLPSTSLKMATFSFKISKSKVGHLQSKMSGHVQAFEAISAVVWQSLAILRNDTSEERKYVLGNKQIISTVSIDSSVAKLELSELAMLMRNSDKDEKKSIAEIVDKGDGKEDFIIYGANLTFADMQGVDLYGLELKGQKPAYVDYSIHGVGEEGAILVLPAPDESGTGGRALTVILPEDEILKLKEVLASEWSIA</sequence>
<reference evidence="5" key="1">
    <citation type="journal article" date="2017" name="Nat. Commun.">
        <title>The asparagus genome sheds light on the origin and evolution of a young Y chromosome.</title>
        <authorList>
            <person name="Harkess A."/>
            <person name="Zhou J."/>
            <person name="Xu C."/>
            <person name="Bowers J.E."/>
            <person name="Van der Hulst R."/>
            <person name="Ayyampalayam S."/>
            <person name="Mercati F."/>
            <person name="Riccardi P."/>
            <person name="McKain M.R."/>
            <person name="Kakrana A."/>
            <person name="Tang H."/>
            <person name="Ray J."/>
            <person name="Groenendijk J."/>
            <person name="Arikit S."/>
            <person name="Mathioni S.M."/>
            <person name="Nakano M."/>
            <person name="Shan H."/>
            <person name="Telgmann-Rauber A."/>
            <person name="Kanno A."/>
            <person name="Yue Z."/>
            <person name="Chen H."/>
            <person name="Li W."/>
            <person name="Chen Y."/>
            <person name="Xu X."/>
            <person name="Zhang Y."/>
            <person name="Luo S."/>
            <person name="Chen H."/>
            <person name="Gao J."/>
            <person name="Mao Z."/>
            <person name="Pires J.C."/>
            <person name="Luo M."/>
            <person name="Kudrna D."/>
            <person name="Wing R.A."/>
            <person name="Meyers B.C."/>
            <person name="Yi K."/>
            <person name="Kong H."/>
            <person name="Lavrijsen P."/>
            <person name="Sunseri F."/>
            <person name="Falavigna A."/>
            <person name="Ye Y."/>
            <person name="Leebens-Mack J.H."/>
            <person name="Chen G."/>
        </authorList>
    </citation>
    <scope>NUCLEOTIDE SEQUENCE [LARGE SCALE GENOMIC DNA]</scope>
    <source>
        <strain evidence="5">cv. DH0086</strain>
    </source>
</reference>
<keyword evidence="5" id="KW-1185">Reference proteome</keyword>
<name>A0A5P1EJ90_ASPOF</name>
<dbReference type="PANTHER" id="PTHR31642">
    <property type="entry name" value="TRICHOTHECENE 3-O-ACETYLTRANSFERASE"/>
    <property type="match status" value="1"/>
</dbReference>
<gene>
    <name evidence="4" type="ORF">A4U43_C06F1550</name>
</gene>
<keyword evidence="3" id="KW-0012">Acyltransferase</keyword>
<evidence type="ECO:0000256" key="2">
    <source>
        <dbReference type="ARBA" id="ARBA00022679"/>
    </source>
</evidence>
<dbReference type="Pfam" id="PF02458">
    <property type="entry name" value="Transferase"/>
    <property type="match status" value="1"/>
</dbReference>
<evidence type="ECO:0000313" key="4">
    <source>
        <dbReference type="EMBL" id="ONK65844.1"/>
    </source>
</evidence>
<dbReference type="Gramene" id="ONK65844">
    <property type="protein sequence ID" value="ONK65844"/>
    <property type="gene ID" value="A4U43_C06F1550"/>
</dbReference>
<dbReference type="Proteomes" id="UP000243459">
    <property type="component" value="Chromosome 6"/>
</dbReference>
<dbReference type="OMA" id="WVTANNC"/>
<organism evidence="4 5">
    <name type="scientific">Asparagus officinalis</name>
    <name type="common">Garden asparagus</name>
    <dbReference type="NCBI Taxonomy" id="4686"/>
    <lineage>
        <taxon>Eukaryota</taxon>
        <taxon>Viridiplantae</taxon>
        <taxon>Streptophyta</taxon>
        <taxon>Embryophyta</taxon>
        <taxon>Tracheophyta</taxon>
        <taxon>Spermatophyta</taxon>
        <taxon>Magnoliopsida</taxon>
        <taxon>Liliopsida</taxon>
        <taxon>Asparagales</taxon>
        <taxon>Asparagaceae</taxon>
        <taxon>Asparagoideae</taxon>
        <taxon>Asparagus</taxon>
    </lineage>
</organism>